<evidence type="ECO:0000256" key="1">
    <source>
        <dbReference type="SAM" id="MobiDB-lite"/>
    </source>
</evidence>
<keyword evidence="3" id="KW-1185">Reference proteome</keyword>
<evidence type="ECO:0000313" key="2">
    <source>
        <dbReference type="EMBL" id="ARF56536.1"/>
    </source>
</evidence>
<gene>
    <name evidence="2" type="ORF">B1H19_22270</name>
</gene>
<dbReference type="KEGG" id="sgv:B1H19_22270"/>
<dbReference type="AlphaFoldDB" id="A0A1V0TUC2"/>
<organism evidence="2 3">
    <name type="scientific">Streptomyces gilvosporeus</name>
    <dbReference type="NCBI Taxonomy" id="553510"/>
    <lineage>
        <taxon>Bacteria</taxon>
        <taxon>Bacillati</taxon>
        <taxon>Actinomycetota</taxon>
        <taxon>Actinomycetes</taxon>
        <taxon>Kitasatosporales</taxon>
        <taxon>Streptomycetaceae</taxon>
        <taxon>Streptomyces</taxon>
    </lineage>
</organism>
<name>A0A1V0TUC2_9ACTN</name>
<dbReference type="EMBL" id="CP020569">
    <property type="protein sequence ID" value="ARF56536.1"/>
    <property type="molecule type" value="Genomic_DNA"/>
</dbReference>
<dbReference type="STRING" id="553510.B1H19_22270"/>
<feature type="region of interest" description="Disordered" evidence="1">
    <location>
        <begin position="176"/>
        <end position="210"/>
    </location>
</feature>
<dbReference type="InterPro" id="IPR036514">
    <property type="entry name" value="SGNH_hydro_sf"/>
</dbReference>
<sequence>MKSARATLTPHMLTYEEKFDDRGQIRWLPYLMYFHPANHTSEVVNTDTIGFRISHGADDHASVGGRKAQGPARLLVGSSTVFGIGASHDAATLSSRLWSTHAPSRPWLNFGGRSFNSTQELLLFTLYRHLLPEIDEIVIFSGFNDLGLARLPEDRRGDHGAFFNCGDFFSRMGAPTSDASADGGRPGRGRRRGLFRGGPEAAGPAAPAPAVPGLDEQIATAAGLTLRHLDTWRVLAEALGARLTYVLQPLATWVREAPAPEEIALFEELDRISHFGTVYGDIAAMESGRRYAEALRDGCAKRGVRFFDISPVLGEVVTPQDWLFVDRIHFTDEGHDLVAGTLAGLLELS</sequence>
<accession>A0A1V0TUC2</accession>
<dbReference type="Gene3D" id="3.40.50.1110">
    <property type="entry name" value="SGNH hydrolase"/>
    <property type="match status" value="1"/>
</dbReference>
<dbReference type="Proteomes" id="UP000192726">
    <property type="component" value="Chromosome"/>
</dbReference>
<protein>
    <submittedName>
        <fullName evidence="2">Inducer of phenazine A</fullName>
    </submittedName>
</protein>
<evidence type="ECO:0000313" key="3">
    <source>
        <dbReference type="Proteomes" id="UP000192726"/>
    </source>
</evidence>
<reference evidence="2 3" key="1">
    <citation type="submission" date="2017-04" db="EMBL/GenBank/DDBJ databases">
        <title>Complete Genome Sequence of Streptomyces gilvosporeus F607, a Capable Producer of Natamycin.</title>
        <authorList>
            <person name="Zong G."/>
            <person name="Zhong C."/>
            <person name="Fu J."/>
            <person name="Qin R."/>
            <person name="Cao G."/>
        </authorList>
    </citation>
    <scope>NUCLEOTIDE SEQUENCE [LARGE SCALE GENOMIC DNA]</scope>
    <source>
        <strain evidence="2 3">F607</strain>
    </source>
</reference>
<proteinExistence type="predicted"/>
<dbReference type="OrthoDB" id="6950575at2"/>
<dbReference type="SUPFAM" id="SSF52266">
    <property type="entry name" value="SGNH hydrolase"/>
    <property type="match status" value="1"/>
</dbReference>